<dbReference type="Pfam" id="PF12680">
    <property type="entry name" value="SnoaL_2"/>
    <property type="match status" value="1"/>
</dbReference>
<dbReference type="Gene3D" id="3.10.450.50">
    <property type="match status" value="1"/>
</dbReference>
<evidence type="ECO:0000259" key="1">
    <source>
        <dbReference type="Pfam" id="PF12680"/>
    </source>
</evidence>
<dbReference type="AlphaFoldDB" id="A0A7W6BXC3"/>
<proteinExistence type="predicted"/>
<dbReference type="InterPro" id="IPR037401">
    <property type="entry name" value="SnoaL-like"/>
</dbReference>
<dbReference type="RefSeq" id="WP_183615522.1">
    <property type="nucleotide sequence ID" value="NZ_JACIDY010000001.1"/>
</dbReference>
<evidence type="ECO:0000313" key="3">
    <source>
        <dbReference type="Proteomes" id="UP000561459"/>
    </source>
</evidence>
<protein>
    <submittedName>
        <fullName evidence="2">Uncharacterized protein (TIGR02246 family)</fullName>
    </submittedName>
</protein>
<dbReference type="InterPro" id="IPR032710">
    <property type="entry name" value="NTF2-like_dom_sf"/>
</dbReference>
<dbReference type="SUPFAM" id="SSF54427">
    <property type="entry name" value="NTF2-like"/>
    <property type="match status" value="1"/>
</dbReference>
<reference evidence="2 3" key="1">
    <citation type="submission" date="2020-08" db="EMBL/GenBank/DDBJ databases">
        <title>Genomic Encyclopedia of Type Strains, Phase IV (KMG-IV): sequencing the most valuable type-strain genomes for metagenomic binning, comparative biology and taxonomic classification.</title>
        <authorList>
            <person name="Goeker M."/>
        </authorList>
    </citation>
    <scope>NUCLEOTIDE SEQUENCE [LARGE SCALE GENOMIC DNA]</scope>
    <source>
        <strain evidence="2 3">DSM 27568</strain>
    </source>
</reference>
<dbReference type="InterPro" id="IPR011944">
    <property type="entry name" value="Steroid_delta5-4_isomerase"/>
</dbReference>
<comment type="caution">
    <text evidence="2">The sequence shown here is derived from an EMBL/GenBank/DDBJ whole genome shotgun (WGS) entry which is preliminary data.</text>
</comment>
<dbReference type="EMBL" id="JACIDY010000001">
    <property type="protein sequence ID" value="MBB3938602.1"/>
    <property type="molecule type" value="Genomic_DNA"/>
</dbReference>
<accession>A0A7W6BXC3</accession>
<sequence length="185" mass="20029">MIAAIISACRGALRQGDRAPLSEGAGLTRAGFLQLAAVGAVTAGVGLGIGEAMAASRRTIPRVTDIDKLYDAWQSRFNAADLEGMVDLYVRDVTYINPQGKPMPGHAGVRADMAEAFAFKPRIAIHDRKHLIYGDTVLTTNHWKLWMRGPDGKQQELTGGGIEVLRRQPDGAWRFIIDDASRSAS</sequence>
<feature type="domain" description="SnoaL-like" evidence="1">
    <location>
        <begin position="72"/>
        <end position="173"/>
    </location>
</feature>
<organism evidence="2 3">
    <name type="scientific">Novosphingobium fluoreni</name>
    <dbReference type="NCBI Taxonomy" id="1391222"/>
    <lineage>
        <taxon>Bacteria</taxon>
        <taxon>Pseudomonadati</taxon>
        <taxon>Pseudomonadota</taxon>
        <taxon>Alphaproteobacteria</taxon>
        <taxon>Sphingomonadales</taxon>
        <taxon>Sphingomonadaceae</taxon>
        <taxon>Novosphingobium</taxon>
    </lineage>
</organism>
<dbReference type="NCBIfam" id="TIGR02246">
    <property type="entry name" value="SgcJ/EcaC family oxidoreductase"/>
    <property type="match status" value="1"/>
</dbReference>
<evidence type="ECO:0000313" key="2">
    <source>
        <dbReference type="EMBL" id="MBB3938602.1"/>
    </source>
</evidence>
<gene>
    <name evidence="2" type="ORF">GGR39_000231</name>
</gene>
<keyword evidence="3" id="KW-1185">Reference proteome</keyword>
<dbReference type="Proteomes" id="UP000561459">
    <property type="component" value="Unassembled WGS sequence"/>
</dbReference>
<name>A0A7W6BXC3_9SPHN</name>